<gene>
    <name evidence="1" type="ORF">ALO94_201295</name>
</gene>
<evidence type="ECO:0000313" key="1">
    <source>
        <dbReference type="EMBL" id="KPY84525.1"/>
    </source>
</evidence>
<protein>
    <submittedName>
        <fullName evidence="1">GntR family transcriptional regulator</fullName>
    </submittedName>
</protein>
<organism evidence="1 2">
    <name type="scientific">Pseudomonas syringae pv. spinaceae</name>
    <dbReference type="NCBI Taxonomy" id="264459"/>
    <lineage>
        <taxon>Bacteria</taxon>
        <taxon>Pseudomonadati</taxon>
        <taxon>Pseudomonadota</taxon>
        <taxon>Gammaproteobacteria</taxon>
        <taxon>Pseudomonadales</taxon>
        <taxon>Pseudomonadaceae</taxon>
        <taxon>Pseudomonas</taxon>
        <taxon>Pseudomonas syringae</taxon>
    </lineage>
</organism>
<reference evidence="1 2" key="1">
    <citation type="submission" date="2015-09" db="EMBL/GenBank/DDBJ databases">
        <title>Genome announcement of multiple Pseudomonas syringae strains.</title>
        <authorList>
            <person name="Thakur S."/>
            <person name="Wang P.W."/>
            <person name="Gong Y."/>
            <person name="Weir B.S."/>
            <person name="Guttman D.S."/>
        </authorList>
    </citation>
    <scope>NUCLEOTIDE SEQUENCE [LARGE SCALE GENOMIC DNA]</scope>
    <source>
        <strain evidence="1 2">ICMP16929</strain>
    </source>
</reference>
<sequence>MVPITPQVVAGAQQTIDFFNNAGLTKRYPAASVFDESFNAALGSQTQVAR</sequence>
<evidence type="ECO:0000313" key="2">
    <source>
        <dbReference type="Proteomes" id="UP000050384"/>
    </source>
</evidence>
<name>A0A0Q0AYG1_PSESX</name>
<dbReference type="AlphaFoldDB" id="A0A0Q0AYG1"/>
<dbReference type="EMBL" id="LJRI01000912">
    <property type="protein sequence ID" value="KPY84525.1"/>
    <property type="molecule type" value="Genomic_DNA"/>
</dbReference>
<proteinExistence type="predicted"/>
<accession>A0A0Q0AYG1</accession>
<dbReference type="Proteomes" id="UP000050384">
    <property type="component" value="Unassembled WGS sequence"/>
</dbReference>
<comment type="caution">
    <text evidence="1">The sequence shown here is derived from an EMBL/GenBank/DDBJ whole genome shotgun (WGS) entry which is preliminary data.</text>
</comment>
<dbReference type="PATRIC" id="fig|264459.3.peg.1843"/>